<dbReference type="GO" id="GO:0008104">
    <property type="term" value="P:intracellular protein localization"/>
    <property type="evidence" value="ECO:0007669"/>
    <property type="project" value="TreeGrafter"/>
</dbReference>
<dbReference type="AlphaFoldDB" id="A0A084VNZ7"/>
<evidence type="ECO:0000313" key="3">
    <source>
        <dbReference type="EMBL" id="KFB39691.1"/>
    </source>
</evidence>
<sequence>MGVLHSLRMQIRNRMEKFYNAKQSVAGNVDTGSTPITPVGLDLTAQSQQKKSDDVIDDVRSPENDAEALCLAERKCFEKRDDPVRVSKLSRRMADILAEQSCMCYFVQYMESKKGLALVKFWLDIESFKAAAFEADRSKTKAGSVGYHIPTRLQRSVSSDGYDTLSYLSVDCDSLSTNSFSENTFDDTYSTEDVREIDSRTPQTYPPMPAMALQVVQEVDNGEETCSVRCDRQQLMVQEKLVNKLDVCDMAIMRQSLTDDEKKQMCDAGKEKAGESSSSSIAPSASNVFNSLINSDAVRIYKKYLITNSIHYVEVPATILSTISLTLCSGACSGTIFNELQQYLLQQLEQNYLNLFLESSFYFKYTLEVLTSENLTLIDILGSEMALFYFMEYLEQQNKRHYLECYVAAVNFKRSFENKAQAQKDAVVLYEKYFSLQATSSLGLSDNVRFILEEQICSADPANIAVCFELPMQIIECFLEQRYFSGFIKSTLYRRFINEMLGKVNTNTAVCLSASLDSNRHFESKEPIERKGHRKTLSDVSSDSSIGGKRGNTRASISSKNTLLAMSDTNLQRNRKHLVTAALAGSMNMPSATSMSGSTSTIDIMQIDSRQLNNPDLLWRRNSAAIGLSFGRVDALGRYERDFDIAGPPLSDDRWNRNKIKKAVRKLVNLPEDKAQEELAWQVAEMIVKDITSVTMNKTTSPRLMGTRKR</sequence>
<dbReference type="OrthoDB" id="5584247at2759"/>
<evidence type="ECO:0000313" key="5">
    <source>
        <dbReference type="Proteomes" id="UP000030765"/>
    </source>
</evidence>
<reference evidence="3 5" key="1">
    <citation type="journal article" date="2014" name="BMC Genomics">
        <title>Genome sequence of Anopheles sinensis provides insight into genetics basis of mosquito competence for malaria parasites.</title>
        <authorList>
            <person name="Zhou D."/>
            <person name="Zhang D."/>
            <person name="Ding G."/>
            <person name="Shi L."/>
            <person name="Hou Q."/>
            <person name="Ye Y."/>
            <person name="Xu Y."/>
            <person name="Zhou H."/>
            <person name="Xiong C."/>
            <person name="Li S."/>
            <person name="Yu J."/>
            <person name="Hong S."/>
            <person name="Yu X."/>
            <person name="Zou P."/>
            <person name="Chen C."/>
            <person name="Chang X."/>
            <person name="Wang W."/>
            <person name="Lv Y."/>
            <person name="Sun Y."/>
            <person name="Ma L."/>
            <person name="Shen B."/>
            <person name="Zhu C."/>
        </authorList>
    </citation>
    <scope>NUCLEOTIDE SEQUENCE [LARGE SCALE GENOMIC DNA]</scope>
</reference>
<dbReference type="GO" id="GO:0005886">
    <property type="term" value="C:plasma membrane"/>
    <property type="evidence" value="ECO:0007669"/>
    <property type="project" value="TreeGrafter"/>
</dbReference>
<evidence type="ECO:0000313" key="4">
    <source>
        <dbReference type="EnsemblMetazoa" id="ASIC007172-PA"/>
    </source>
</evidence>
<organism evidence="3">
    <name type="scientific">Anopheles sinensis</name>
    <name type="common">Mosquito</name>
    <dbReference type="NCBI Taxonomy" id="74873"/>
    <lineage>
        <taxon>Eukaryota</taxon>
        <taxon>Metazoa</taxon>
        <taxon>Ecdysozoa</taxon>
        <taxon>Arthropoda</taxon>
        <taxon>Hexapoda</taxon>
        <taxon>Insecta</taxon>
        <taxon>Pterygota</taxon>
        <taxon>Neoptera</taxon>
        <taxon>Endopterygota</taxon>
        <taxon>Diptera</taxon>
        <taxon>Nematocera</taxon>
        <taxon>Culicoidea</taxon>
        <taxon>Culicidae</taxon>
        <taxon>Anophelinae</taxon>
        <taxon>Anopheles</taxon>
    </lineage>
</organism>
<dbReference type="PROSITE" id="PS50132">
    <property type="entry name" value="RGS"/>
    <property type="match status" value="3"/>
</dbReference>
<dbReference type="PANTHER" id="PTHR13155:SF1">
    <property type="entry name" value="A-KINASE ANCHOR PROTEIN 10, MITOCHONDRIAL"/>
    <property type="match status" value="1"/>
</dbReference>
<dbReference type="Proteomes" id="UP000030765">
    <property type="component" value="Unassembled WGS sequence"/>
</dbReference>
<name>A0A084VNZ7_ANOSI</name>
<evidence type="ECO:0000259" key="2">
    <source>
        <dbReference type="PROSITE" id="PS50132"/>
    </source>
</evidence>
<dbReference type="InterPro" id="IPR036305">
    <property type="entry name" value="RGS_sf"/>
</dbReference>
<dbReference type="Pfam" id="PF00615">
    <property type="entry name" value="RGS"/>
    <property type="match status" value="2"/>
</dbReference>
<dbReference type="EMBL" id="ATLV01014965">
    <property type="status" value="NOT_ANNOTATED_CDS"/>
    <property type="molecule type" value="Genomic_DNA"/>
</dbReference>
<dbReference type="InterPro" id="IPR044926">
    <property type="entry name" value="RGS_subdomain_2"/>
</dbReference>
<dbReference type="VEuPathDB" id="VectorBase:ASIC007172"/>
<feature type="region of interest" description="Disordered" evidence="1">
    <location>
        <begin position="523"/>
        <end position="554"/>
    </location>
</feature>
<dbReference type="InterPro" id="IPR052246">
    <property type="entry name" value="Cell_Polariz_PKAAnc"/>
</dbReference>
<dbReference type="EMBL" id="KE524999">
    <property type="protein sequence ID" value="KFB39691.1"/>
    <property type="molecule type" value="Genomic_DNA"/>
</dbReference>
<protein>
    <recommendedName>
        <fullName evidence="2">RGS domain-containing protein</fullName>
    </recommendedName>
</protein>
<dbReference type="STRING" id="74873.A0A084VNZ7"/>
<feature type="domain" description="RGS" evidence="2">
    <location>
        <begin position="300"/>
        <end position="366"/>
    </location>
</feature>
<feature type="domain" description="RGS" evidence="2">
    <location>
        <begin position="92"/>
        <end position="145"/>
    </location>
</feature>
<dbReference type="InterPro" id="IPR016137">
    <property type="entry name" value="RGS"/>
</dbReference>
<dbReference type="GO" id="GO:0005739">
    <property type="term" value="C:mitochondrion"/>
    <property type="evidence" value="ECO:0007669"/>
    <property type="project" value="TreeGrafter"/>
</dbReference>
<dbReference type="SUPFAM" id="SSF48097">
    <property type="entry name" value="Regulator of G-protein signaling, RGS"/>
    <property type="match status" value="2"/>
</dbReference>
<proteinExistence type="predicted"/>
<keyword evidence="5" id="KW-1185">Reference proteome</keyword>
<feature type="domain" description="RGS" evidence="2">
    <location>
        <begin position="376"/>
        <end position="497"/>
    </location>
</feature>
<evidence type="ECO:0000256" key="1">
    <source>
        <dbReference type="SAM" id="MobiDB-lite"/>
    </source>
</evidence>
<dbReference type="EnsemblMetazoa" id="ASIC007172-RA">
    <property type="protein sequence ID" value="ASIC007172-PA"/>
    <property type="gene ID" value="ASIC007172"/>
</dbReference>
<reference evidence="4" key="2">
    <citation type="submission" date="2020-05" db="UniProtKB">
        <authorList>
            <consortium name="EnsemblMetazoa"/>
        </authorList>
    </citation>
    <scope>IDENTIFICATION</scope>
</reference>
<accession>A0A084VNZ7</accession>
<dbReference type="VEuPathDB" id="VectorBase:ASIS020758"/>
<dbReference type="SMART" id="SM00315">
    <property type="entry name" value="RGS"/>
    <property type="match status" value="2"/>
</dbReference>
<gene>
    <name evidence="3" type="ORF">ZHAS_00007172</name>
</gene>
<dbReference type="OMA" id="MALFYFM"/>
<dbReference type="Gene3D" id="1.10.167.10">
    <property type="entry name" value="Regulator of G-protein Signalling 4, domain 2"/>
    <property type="match status" value="2"/>
</dbReference>
<dbReference type="PANTHER" id="PTHR13155">
    <property type="entry name" value="A-KINASE ANCHOR PROTEINS"/>
    <property type="match status" value="1"/>
</dbReference>